<dbReference type="InterPro" id="IPR052156">
    <property type="entry name" value="BCAA_Transport_ATP-bd_LivF"/>
</dbReference>
<sequence length="264" mass="28404">MSTLLTVENLHVSYQRAITALTGVSLSVDSGQIVAILGANGAGKTTTLRAISGFIGLDNARVTQGSIRFDGTELARRPPYQITRQGIALVPERDKVFPNLSVHENLEVVSSRSDGAERARLQDLVYTHFPRLGALKKREAGLLSGGERQMLALGSAIVCAPRLMLIDELSLGLAPVIVEEIVEHLKSIRTDLGLTILLVEQSAAVAFRLAERAFVMEHGGVVLSGSSAELESNDAVRNAYLGTGSEGRRSYRDLAMARDKELKA</sequence>
<dbReference type="InterPro" id="IPR003439">
    <property type="entry name" value="ABC_transporter-like_ATP-bd"/>
</dbReference>
<dbReference type="EMBL" id="QEYD01000009">
    <property type="protein sequence ID" value="PWE27814.1"/>
    <property type="molecule type" value="Genomic_DNA"/>
</dbReference>
<evidence type="ECO:0000259" key="6">
    <source>
        <dbReference type="PROSITE" id="PS50893"/>
    </source>
</evidence>
<dbReference type="RefSeq" id="WP_109534229.1">
    <property type="nucleotide sequence ID" value="NZ_QEYD01000009.1"/>
</dbReference>
<gene>
    <name evidence="7" type="ORF">C4N9_15385</name>
</gene>
<dbReference type="PROSITE" id="PS00211">
    <property type="entry name" value="ABC_TRANSPORTER_1"/>
    <property type="match status" value="1"/>
</dbReference>
<organism evidence="7 8">
    <name type="scientific">Pararhodobacter marinus</name>
    <dbReference type="NCBI Taxonomy" id="2184063"/>
    <lineage>
        <taxon>Bacteria</taxon>
        <taxon>Pseudomonadati</taxon>
        <taxon>Pseudomonadota</taxon>
        <taxon>Alphaproteobacteria</taxon>
        <taxon>Rhodobacterales</taxon>
        <taxon>Paracoccaceae</taxon>
        <taxon>Pararhodobacter</taxon>
    </lineage>
</organism>
<feature type="domain" description="ABC transporter" evidence="6">
    <location>
        <begin position="5"/>
        <end position="243"/>
    </location>
</feature>
<dbReference type="Pfam" id="PF00005">
    <property type="entry name" value="ABC_tran"/>
    <property type="match status" value="1"/>
</dbReference>
<dbReference type="GO" id="GO:0016887">
    <property type="term" value="F:ATP hydrolysis activity"/>
    <property type="evidence" value="ECO:0007669"/>
    <property type="project" value="InterPro"/>
</dbReference>
<dbReference type="AlphaFoldDB" id="A0A2U2C7P2"/>
<evidence type="ECO:0000313" key="7">
    <source>
        <dbReference type="EMBL" id="PWE27814.1"/>
    </source>
</evidence>
<keyword evidence="4 7" id="KW-0067">ATP-binding</keyword>
<dbReference type="PROSITE" id="PS50893">
    <property type="entry name" value="ABC_TRANSPORTER_2"/>
    <property type="match status" value="1"/>
</dbReference>
<dbReference type="PANTHER" id="PTHR43820:SF4">
    <property type="entry name" value="HIGH-AFFINITY BRANCHED-CHAIN AMINO ACID TRANSPORT ATP-BINDING PROTEIN LIVF"/>
    <property type="match status" value="1"/>
</dbReference>
<dbReference type="PANTHER" id="PTHR43820">
    <property type="entry name" value="HIGH-AFFINITY BRANCHED-CHAIN AMINO ACID TRANSPORT ATP-BINDING PROTEIN LIVF"/>
    <property type="match status" value="1"/>
</dbReference>
<evidence type="ECO:0000256" key="5">
    <source>
        <dbReference type="ARBA" id="ARBA00022970"/>
    </source>
</evidence>
<protein>
    <submittedName>
        <fullName evidence="7">ABC transporter ATP-binding protein</fullName>
    </submittedName>
</protein>
<accession>A0A2U2C7P2</accession>
<dbReference type="InterPro" id="IPR003593">
    <property type="entry name" value="AAA+_ATPase"/>
</dbReference>
<evidence type="ECO:0000313" key="8">
    <source>
        <dbReference type="Proteomes" id="UP000244940"/>
    </source>
</evidence>
<evidence type="ECO:0000256" key="4">
    <source>
        <dbReference type="ARBA" id="ARBA00022840"/>
    </source>
</evidence>
<dbReference type="CDD" id="cd03224">
    <property type="entry name" value="ABC_TM1139_LivF_branched"/>
    <property type="match status" value="1"/>
</dbReference>
<dbReference type="Proteomes" id="UP000244940">
    <property type="component" value="Unassembled WGS sequence"/>
</dbReference>
<keyword evidence="5" id="KW-0029">Amino-acid transport</keyword>
<dbReference type="OrthoDB" id="7806383at2"/>
<dbReference type="SMART" id="SM00382">
    <property type="entry name" value="AAA"/>
    <property type="match status" value="1"/>
</dbReference>
<dbReference type="Gene3D" id="3.40.50.300">
    <property type="entry name" value="P-loop containing nucleotide triphosphate hydrolases"/>
    <property type="match status" value="1"/>
</dbReference>
<dbReference type="GO" id="GO:0005524">
    <property type="term" value="F:ATP binding"/>
    <property type="evidence" value="ECO:0007669"/>
    <property type="project" value="UniProtKB-KW"/>
</dbReference>
<evidence type="ECO:0000256" key="3">
    <source>
        <dbReference type="ARBA" id="ARBA00022741"/>
    </source>
</evidence>
<comment type="similarity">
    <text evidence="1">Belongs to the ABC transporter superfamily.</text>
</comment>
<dbReference type="GO" id="GO:0015807">
    <property type="term" value="P:L-amino acid transport"/>
    <property type="evidence" value="ECO:0007669"/>
    <property type="project" value="TreeGrafter"/>
</dbReference>
<comment type="caution">
    <text evidence="7">The sequence shown here is derived from an EMBL/GenBank/DDBJ whole genome shotgun (WGS) entry which is preliminary data.</text>
</comment>
<keyword evidence="2" id="KW-0813">Transport</keyword>
<dbReference type="SUPFAM" id="SSF52540">
    <property type="entry name" value="P-loop containing nucleoside triphosphate hydrolases"/>
    <property type="match status" value="1"/>
</dbReference>
<proteinExistence type="inferred from homology"/>
<keyword evidence="8" id="KW-1185">Reference proteome</keyword>
<dbReference type="InterPro" id="IPR017871">
    <property type="entry name" value="ABC_transporter-like_CS"/>
</dbReference>
<reference evidence="7 8" key="1">
    <citation type="submission" date="2018-05" db="EMBL/GenBank/DDBJ databases">
        <title>Pararhodobacter marina sp. nov., isolated from deep-sea water of the Indian Ocean.</title>
        <authorList>
            <person name="Lai Q.Sr."/>
            <person name="Liu X."/>
            <person name="Shao Z."/>
        </authorList>
    </citation>
    <scope>NUCLEOTIDE SEQUENCE [LARGE SCALE GENOMIC DNA]</scope>
    <source>
        <strain evidence="7 8">CIC4N-9</strain>
    </source>
</reference>
<dbReference type="GeneID" id="94366278"/>
<evidence type="ECO:0000256" key="1">
    <source>
        <dbReference type="ARBA" id="ARBA00005417"/>
    </source>
</evidence>
<evidence type="ECO:0000256" key="2">
    <source>
        <dbReference type="ARBA" id="ARBA00022448"/>
    </source>
</evidence>
<dbReference type="InterPro" id="IPR027417">
    <property type="entry name" value="P-loop_NTPase"/>
</dbReference>
<name>A0A2U2C7P2_9RHOB</name>
<dbReference type="GO" id="GO:0015658">
    <property type="term" value="F:branched-chain amino acid transmembrane transporter activity"/>
    <property type="evidence" value="ECO:0007669"/>
    <property type="project" value="TreeGrafter"/>
</dbReference>
<keyword evidence="3" id="KW-0547">Nucleotide-binding</keyword>